<accession>A0ABQ2BLA8</accession>
<dbReference type="Proteomes" id="UP000645390">
    <property type="component" value="Unassembled WGS sequence"/>
</dbReference>
<proteinExistence type="predicted"/>
<gene>
    <name evidence="1" type="ORF">GCM10008119_24590</name>
</gene>
<reference evidence="2" key="1">
    <citation type="journal article" date="2019" name="Int. J. Syst. Evol. Microbiol.">
        <title>The Global Catalogue of Microorganisms (GCM) 10K type strain sequencing project: providing services to taxonomists for standard genome sequencing and annotation.</title>
        <authorList>
            <consortium name="The Broad Institute Genomics Platform"/>
            <consortium name="The Broad Institute Genome Sequencing Center for Infectious Disease"/>
            <person name="Wu L."/>
            <person name="Ma J."/>
        </authorList>
    </citation>
    <scope>NUCLEOTIDE SEQUENCE [LARGE SCALE GENOMIC DNA]</scope>
    <source>
        <strain evidence="2">CCM 8939</strain>
    </source>
</reference>
<organism evidence="1 2">
    <name type="scientific">Pedobacter mendelii</name>
    <dbReference type="NCBI Taxonomy" id="1908240"/>
    <lineage>
        <taxon>Bacteria</taxon>
        <taxon>Pseudomonadati</taxon>
        <taxon>Bacteroidota</taxon>
        <taxon>Sphingobacteriia</taxon>
        <taxon>Sphingobacteriales</taxon>
        <taxon>Sphingobacteriaceae</taxon>
        <taxon>Pedobacter</taxon>
    </lineage>
</organism>
<dbReference type="EMBL" id="BMDJ01000006">
    <property type="protein sequence ID" value="GGI26823.1"/>
    <property type="molecule type" value="Genomic_DNA"/>
</dbReference>
<comment type="caution">
    <text evidence="1">The sequence shown here is derived from an EMBL/GenBank/DDBJ whole genome shotgun (WGS) entry which is preliminary data.</text>
</comment>
<evidence type="ECO:0000313" key="2">
    <source>
        <dbReference type="Proteomes" id="UP000645390"/>
    </source>
</evidence>
<sequence>MFIVINRTDDPKLAAAAAASQPACPAPTTIRSYFENMLSSFLIVPRETIVYLFFQTLKSFSNI</sequence>
<protein>
    <submittedName>
        <fullName evidence="1">Uncharacterized protein</fullName>
    </submittedName>
</protein>
<keyword evidence="2" id="KW-1185">Reference proteome</keyword>
<evidence type="ECO:0000313" key="1">
    <source>
        <dbReference type="EMBL" id="GGI26823.1"/>
    </source>
</evidence>
<name>A0ABQ2BLA8_9SPHI</name>